<name>A0A521BXK9_9BACL</name>
<evidence type="ECO:0000313" key="4">
    <source>
        <dbReference type="Proteomes" id="UP000315636"/>
    </source>
</evidence>
<feature type="region of interest" description="Disordered" evidence="1">
    <location>
        <begin position="94"/>
        <end position="115"/>
    </location>
</feature>
<keyword evidence="4" id="KW-1185">Reference proteome</keyword>
<evidence type="ECO:0000313" key="3">
    <source>
        <dbReference type="EMBL" id="SMO51200.1"/>
    </source>
</evidence>
<evidence type="ECO:0000259" key="2">
    <source>
        <dbReference type="Pfam" id="PF15919"/>
    </source>
</evidence>
<reference evidence="3 4" key="1">
    <citation type="submission" date="2017-05" db="EMBL/GenBank/DDBJ databases">
        <authorList>
            <person name="Varghese N."/>
            <person name="Submissions S."/>
        </authorList>
    </citation>
    <scope>NUCLEOTIDE SEQUENCE [LARGE SCALE GENOMIC DNA]</scope>
    <source>
        <strain evidence="3 4">DSM 45474</strain>
    </source>
</reference>
<feature type="compositionally biased region" description="Polar residues" evidence="1">
    <location>
        <begin position="105"/>
        <end position="115"/>
    </location>
</feature>
<dbReference type="SUPFAM" id="SSF143100">
    <property type="entry name" value="TTHA1013/TTHA0281-like"/>
    <property type="match status" value="1"/>
</dbReference>
<proteinExistence type="predicted"/>
<dbReference type="InterPro" id="IPR051404">
    <property type="entry name" value="TA_system_antitoxin"/>
</dbReference>
<dbReference type="InterPro" id="IPR035069">
    <property type="entry name" value="TTHA1013/TTHA0281-like"/>
</dbReference>
<dbReference type="PANTHER" id="PTHR34504">
    <property type="entry name" value="ANTITOXIN HICB"/>
    <property type="match status" value="1"/>
</dbReference>
<dbReference type="PANTHER" id="PTHR34504:SF2">
    <property type="entry name" value="UPF0150 PROTEIN SSL0259"/>
    <property type="match status" value="1"/>
</dbReference>
<dbReference type="Gene3D" id="3.30.160.250">
    <property type="match status" value="1"/>
</dbReference>
<dbReference type="Proteomes" id="UP000315636">
    <property type="component" value="Unassembled WGS sequence"/>
</dbReference>
<dbReference type="InterPro" id="IPR031807">
    <property type="entry name" value="HicB-like"/>
</dbReference>
<gene>
    <name evidence="3" type="ORF">SAMN06264849_102475</name>
</gene>
<organism evidence="3 4">
    <name type="scientific">Melghirimyces algeriensis</name>
    <dbReference type="NCBI Taxonomy" id="910412"/>
    <lineage>
        <taxon>Bacteria</taxon>
        <taxon>Bacillati</taxon>
        <taxon>Bacillota</taxon>
        <taxon>Bacilli</taxon>
        <taxon>Bacillales</taxon>
        <taxon>Thermoactinomycetaceae</taxon>
        <taxon>Melghirimyces</taxon>
    </lineage>
</organism>
<accession>A0A521BXK9</accession>
<dbReference type="AlphaFoldDB" id="A0A521BXK9"/>
<evidence type="ECO:0000256" key="1">
    <source>
        <dbReference type="SAM" id="MobiDB-lite"/>
    </source>
</evidence>
<dbReference type="Pfam" id="PF15919">
    <property type="entry name" value="HicB_lk_antitox"/>
    <property type="match status" value="1"/>
</dbReference>
<sequence length="115" mass="13011">MTKRKDRYVFPAIFEYTDSGIGVTFPDLPGCVSVGENDADAYRMAKEALSLHLYGMEEDGDEIPKPTPVHKVEKEDPNEAVVFIDVWMPPFRDEMEKKPSKNRNRSSMAEQNGGN</sequence>
<protein>
    <submittedName>
        <fullName evidence="3">Predicted nuclease of the RNAse H fold, HicB family</fullName>
    </submittedName>
</protein>
<feature type="domain" description="HicB-like antitoxin of toxin-antitoxin system" evidence="2">
    <location>
        <begin position="17"/>
        <end position="93"/>
    </location>
</feature>
<dbReference type="RefSeq" id="WP_246064846.1">
    <property type="nucleotide sequence ID" value="NZ_FXTI01000002.1"/>
</dbReference>
<dbReference type="EMBL" id="FXTI01000002">
    <property type="protein sequence ID" value="SMO51200.1"/>
    <property type="molecule type" value="Genomic_DNA"/>
</dbReference>